<dbReference type="InterPro" id="IPR038277">
    <property type="entry name" value="UreF_sf"/>
</dbReference>
<dbReference type="AlphaFoldDB" id="A0A381QKM4"/>
<sequence length="228" mass="25489">MLRLLQLVSPSSPVGAYAYSQGLEQAVEWGWIGTEEELQCWLNGVLLNSILLLDVPILIRLYRAWQQKDLDQLRYWNQYLLACRETRELREQEELLGRALTRVLIKLDFVDLRTINSIGVKKVGSNGQSAISYCAAFACAGTNWEIDLPSLLLGYCWAWSENQIMAAQKLLPVGQSAGQRILFAISEKVANEVDACFAIPDDEISGALPGLAHASAAHESQYSRLFRS</sequence>
<dbReference type="GO" id="GO:0016151">
    <property type="term" value="F:nickel cation binding"/>
    <property type="evidence" value="ECO:0007669"/>
    <property type="project" value="InterPro"/>
</dbReference>
<organism evidence="3">
    <name type="scientific">marine metagenome</name>
    <dbReference type="NCBI Taxonomy" id="408172"/>
    <lineage>
        <taxon>unclassified sequences</taxon>
        <taxon>metagenomes</taxon>
        <taxon>ecological metagenomes</taxon>
    </lineage>
</organism>
<evidence type="ECO:0000256" key="2">
    <source>
        <dbReference type="ARBA" id="ARBA00023186"/>
    </source>
</evidence>
<gene>
    <name evidence="3" type="ORF">METZ01_LOCUS32328</name>
</gene>
<dbReference type="PANTHER" id="PTHR33620">
    <property type="entry name" value="UREASE ACCESSORY PROTEIN F"/>
    <property type="match status" value="1"/>
</dbReference>
<evidence type="ECO:0000313" key="3">
    <source>
        <dbReference type="EMBL" id="SUZ79474.1"/>
    </source>
</evidence>
<dbReference type="Gene3D" id="1.10.4190.10">
    <property type="entry name" value="Urease accessory protein UreF"/>
    <property type="match status" value="1"/>
</dbReference>
<dbReference type="HAMAP" id="MF_01385">
    <property type="entry name" value="UreF"/>
    <property type="match status" value="1"/>
</dbReference>
<keyword evidence="2" id="KW-0143">Chaperone</keyword>
<dbReference type="PIRSF" id="PIRSF009467">
    <property type="entry name" value="Ureas_acces_UreF"/>
    <property type="match status" value="1"/>
</dbReference>
<dbReference type="EMBL" id="UINC01001388">
    <property type="protein sequence ID" value="SUZ79474.1"/>
    <property type="molecule type" value="Genomic_DNA"/>
</dbReference>
<accession>A0A381QKM4</accession>
<dbReference type="Pfam" id="PF01730">
    <property type="entry name" value="UreF"/>
    <property type="match status" value="1"/>
</dbReference>
<dbReference type="InterPro" id="IPR002639">
    <property type="entry name" value="UreF"/>
</dbReference>
<protein>
    <recommendedName>
        <fullName evidence="4">Urease accessory protein UreF</fullName>
    </recommendedName>
</protein>
<keyword evidence="1" id="KW-0996">Nickel insertion</keyword>
<evidence type="ECO:0008006" key="4">
    <source>
        <dbReference type="Google" id="ProtNLM"/>
    </source>
</evidence>
<reference evidence="3" key="1">
    <citation type="submission" date="2018-05" db="EMBL/GenBank/DDBJ databases">
        <authorList>
            <person name="Lanie J.A."/>
            <person name="Ng W.-L."/>
            <person name="Kazmierczak K.M."/>
            <person name="Andrzejewski T.M."/>
            <person name="Davidsen T.M."/>
            <person name="Wayne K.J."/>
            <person name="Tettelin H."/>
            <person name="Glass J.I."/>
            <person name="Rusch D."/>
            <person name="Podicherti R."/>
            <person name="Tsui H.-C.T."/>
            <person name="Winkler M.E."/>
        </authorList>
    </citation>
    <scope>NUCLEOTIDE SEQUENCE</scope>
</reference>
<dbReference type="PANTHER" id="PTHR33620:SF1">
    <property type="entry name" value="UREASE ACCESSORY PROTEIN F"/>
    <property type="match status" value="1"/>
</dbReference>
<name>A0A381QKM4_9ZZZZ</name>
<evidence type="ECO:0000256" key="1">
    <source>
        <dbReference type="ARBA" id="ARBA00022988"/>
    </source>
</evidence>
<proteinExistence type="inferred from homology"/>